<evidence type="ECO:0008006" key="4">
    <source>
        <dbReference type="Google" id="ProtNLM"/>
    </source>
</evidence>
<keyword evidence="1" id="KW-0812">Transmembrane</keyword>
<accession>A0ABQ9DZB5</accession>
<feature type="transmembrane region" description="Helical" evidence="1">
    <location>
        <begin position="208"/>
        <end position="227"/>
    </location>
</feature>
<proteinExistence type="predicted"/>
<evidence type="ECO:0000256" key="1">
    <source>
        <dbReference type="SAM" id="Phobius"/>
    </source>
</evidence>
<dbReference type="EMBL" id="JARBDR010000921">
    <property type="protein sequence ID" value="KAJ8298581.1"/>
    <property type="molecule type" value="Genomic_DNA"/>
</dbReference>
<reference evidence="2 3" key="1">
    <citation type="submission" date="2022-12" db="EMBL/GenBank/DDBJ databases">
        <title>Chromosome-level genome of Tegillarca granosa.</title>
        <authorList>
            <person name="Kim J."/>
        </authorList>
    </citation>
    <scope>NUCLEOTIDE SEQUENCE [LARGE SCALE GENOMIC DNA]</scope>
    <source>
        <strain evidence="2">Teg-2019</strain>
        <tissue evidence="2">Adductor muscle</tissue>
    </source>
</reference>
<keyword evidence="1" id="KW-1133">Transmembrane helix</keyword>
<comment type="caution">
    <text evidence="2">The sequence shown here is derived from an EMBL/GenBank/DDBJ whole genome shotgun (WGS) entry which is preliminary data.</text>
</comment>
<organism evidence="2 3">
    <name type="scientific">Tegillarca granosa</name>
    <name type="common">Malaysian cockle</name>
    <name type="synonym">Anadara granosa</name>
    <dbReference type="NCBI Taxonomy" id="220873"/>
    <lineage>
        <taxon>Eukaryota</taxon>
        <taxon>Metazoa</taxon>
        <taxon>Spiralia</taxon>
        <taxon>Lophotrochozoa</taxon>
        <taxon>Mollusca</taxon>
        <taxon>Bivalvia</taxon>
        <taxon>Autobranchia</taxon>
        <taxon>Pteriomorphia</taxon>
        <taxon>Arcoida</taxon>
        <taxon>Arcoidea</taxon>
        <taxon>Arcidae</taxon>
        <taxon>Tegillarca</taxon>
    </lineage>
</organism>
<keyword evidence="3" id="KW-1185">Reference proteome</keyword>
<keyword evidence="1" id="KW-0472">Membrane</keyword>
<protein>
    <recommendedName>
        <fullName evidence="4">WSC domain-containing protein</fullName>
    </recommendedName>
</protein>
<dbReference type="Proteomes" id="UP001217089">
    <property type="component" value="Unassembled WGS sequence"/>
</dbReference>
<evidence type="ECO:0000313" key="3">
    <source>
        <dbReference type="Proteomes" id="UP001217089"/>
    </source>
</evidence>
<sequence>MFISIIAVVRGMIKGLCNVADSEFFGCWPDYSLVVRNAEVTVTGDITLLQTCKDDCYSGGYSKFILIEVLSSNIRRCDCAEFATTHSGRYDPHCVEGTPLQSGTVEGMYAVYSTAGNSSDNTLSSTITTSETISSDNPSNYVSSATGCDTVCDCTFSQVTSLTFDDLTPEQQEEILEMKRKLLVNKKELSSFIRSKTSAKDDRPTAKGIGSIGILMLILSASVILIMDGDKIIIGRGTFGC</sequence>
<name>A0ABQ9DZB5_TEGGR</name>
<evidence type="ECO:0000313" key="2">
    <source>
        <dbReference type="EMBL" id="KAJ8298581.1"/>
    </source>
</evidence>
<gene>
    <name evidence="2" type="ORF">KUTeg_022641</name>
</gene>